<gene>
    <name evidence="1" type="ORF">GKZ95_03470</name>
</gene>
<organism evidence="1">
    <name type="scientific">Enterococcus faecium</name>
    <name type="common">Streptococcus faecium</name>
    <dbReference type="NCBI Taxonomy" id="1352"/>
    <lineage>
        <taxon>Bacteria</taxon>
        <taxon>Bacillati</taxon>
        <taxon>Bacillota</taxon>
        <taxon>Bacilli</taxon>
        <taxon>Lactobacillales</taxon>
        <taxon>Enterococcaceae</taxon>
        <taxon>Enterococcus</taxon>
    </lineage>
</organism>
<dbReference type="RefSeq" id="WP_154731694.1">
    <property type="nucleotide sequence ID" value="NZ_JACYYY010000002.1"/>
</dbReference>
<proteinExistence type="predicted"/>
<sequence>MLITPDLFFVEELQRNGLDVTYTALEQMYTKSRLRNLEAVQKERRDAKRAWDRKYWHRCGKYRKAERERKASDRTT</sequence>
<reference evidence="1" key="1">
    <citation type="submission" date="2019-10" db="EMBL/GenBank/DDBJ databases">
        <title>Identification of the same linezolid-resistant Tn6246::fexB-poxtA-carrying Enterococcus faecium strain colonizing a hospitalized patient and bovines in different continents.</title>
        <authorList>
            <person name="Tedim A.P."/>
            <person name="Freitas A.R."/>
            <person name="Novais C."/>
            <person name="Duarte B."/>
            <person name="Elghaieb H."/>
            <person name="Abbassi M.S."/>
            <person name="Peixe L."/>
        </authorList>
    </citation>
    <scope>NUCLEOTIDE SEQUENCE</scope>
    <source>
        <strain evidence="1">2FEZ</strain>
    </source>
</reference>
<accession>A0A6A8NE35</accession>
<dbReference type="EMBL" id="WLYP01000002">
    <property type="protein sequence ID" value="MTD34942.1"/>
    <property type="molecule type" value="Genomic_DNA"/>
</dbReference>
<name>A0A6A8NE35_ENTFC</name>
<protein>
    <submittedName>
        <fullName evidence="1">Uncharacterized protein</fullName>
    </submittedName>
</protein>
<evidence type="ECO:0000313" key="1">
    <source>
        <dbReference type="EMBL" id="MTD34942.1"/>
    </source>
</evidence>
<comment type="caution">
    <text evidence="1">The sequence shown here is derived from an EMBL/GenBank/DDBJ whole genome shotgun (WGS) entry which is preliminary data.</text>
</comment>
<dbReference type="AlphaFoldDB" id="A0A6A8NE35"/>